<evidence type="ECO:0000256" key="1">
    <source>
        <dbReference type="SAM" id="SignalP"/>
    </source>
</evidence>
<dbReference type="Proteomes" id="UP001041814">
    <property type="component" value="Unassembled WGS sequence"/>
</dbReference>
<accession>A0ABS1DVI6</accession>
<organism evidence="2 3">
    <name type="scientific">Rubrivivax gelatinosus</name>
    <name type="common">Rhodocyclus gelatinosus</name>
    <name type="synonym">Rhodopseudomonas gelatinosa</name>
    <dbReference type="NCBI Taxonomy" id="28068"/>
    <lineage>
        <taxon>Bacteria</taxon>
        <taxon>Pseudomonadati</taxon>
        <taxon>Pseudomonadota</taxon>
        <taxon>Betaproteobacteria</taxon>
        <taxon>Burkholderiales</taxon>
        <taxon>Sphaerotilaceae</taxon>
        <taxon>Rubrivivax</taxon>
    </lineage>
</organism>
<evidence type="ECO:0000313" key="2">
    <source>
        <dbReference type="EMBL" id="MBK1713131.1"/>
    </source>
</evidence>
<keyword evidence="3" id="KW-1185">Reference proteome</keyword>
<feature type="signal peptide" evidence="1">
    <location>
        <begin position="1"/>
        <end position="20"/>
    </location>
</feature>
<name>A0ABS1DVI6_RUBGE</name>
<protein>
    <submittedName>
        <fullName evidence="2">Uncharacterized protein</fullName>
    </submittedName>
</protein>
<dbReference type="EMBL" id="NRRU01000032">
    <property type="protein sequence ID" value="MBK1713131.1"/>
    <property type="molecule type" value="Genomic_DNA"/>
</dbReference>
<reference evidence="2" key="2">
    <citation type="journal article" date="2020" name="Microorganisms">
        <title>Osmotic Adaptation and Compatible Solute Biosynthesis of Phototrophic Bacteria as Revealed from Genome Analyses.</title>
        <authorList>
            <person name="Imhoff J.F."/>
            <person name="Rahn T."/>
            <person name="Kunzel S."/>
            <person name="Keller A."/>
            <person name="Neulinger S.C."/>
        </authorList>
    </citation>
    <scope>NUCLEOTIDE SEQUENCE</scope>
    <source>
        <strain evidence="2">IM 151</strain>
    </source>
</reference>
<proteinExistence type="predicted"/>
<reference evidence="2" key="1">
    <citation type="submission" date="2017-08" db="EMBL/GenBank/DDBJ databases">
        <authorList>
            <person name="Imhoff J.F."/>
            <person name="Rahn T."/>
            <person name="Kuenzel S."/>
            <person name="Neulinger S.C."/>
        </authorList>
    </citation>
    <scope>NUCLEOTIDE SEQUENCE</scope>
    <source>
        <strain evidence="2">IM 151</strain>
    </source>
</reference>
<evidence type="ECO:0000313" key="3">
    <source>
        <dbReference type="Proteomes" id="UP001041814"/>
    </source>
</evidence>
<gene>
    <name evidence="2" type="ORF">CKO43_10100</name>
</gene>
<feature type="chain" id="PRO_5045170232" evidence="1">
    <location>
        <begin position="21"/>
        <end position="143"/>
    </location>
</feature>
<comment type="caution">
    <text evidence="2">The sequence shown here is derived from an EMBL/GenBank/DDBJ whole genome shotgun (WGS) entry which is preliminary data.</text>
</comment>
<keyword evidence="1" id="KW-0732">Signal</keyword>
<sequence>MKRTIAMLLGACALAGSAWAQEPHMEPARVPPGVHLAPVLAAAGTTRDDVRHEYEFARVAGMLSPDGEGGDTHEVLAARERYNAALAQALEADPGREAALAAATEAAVEMSGADAIADAEVYEMTADDGELVGYLFVVESEAD</sequence>
<dbReference type="RefSeq" id="WP_200378565.1">
    <property type="nucleotide sequence ID" value="NZ_NRRU01000032.1"/>
</dbReference>